<sequence length="434" mass="48197">MLLRIRGLEIPKQFTNRLYVGDTCRLPLPENWCNDFCGFLICVVVEDHVDLWSSPDITIKEEASDDMRGMFHDVVWGESFGGKLTWVCTSIGIGASLVPMNNGSGLTDTSTDSSEFTDDYTPKISIRHARHLADLARGMHHLVLNTITHLLPVPLRIFRQFIPLVYLGAPRSGSFGILRQRSITHMCYPPRRALRRSEVFRHWCAAPLSTVYPSTTSESSSGDSSKRPMHSSPHSAGPSRKRCRSSVDSVSLSMPVTGSLSVYLCYHLPPRRGIHGAMTRGSMRCDASTGGTAEAGIDPMTTPLVEEQIVEPAGEDSPDSPDIRDGIVRSVEDMPIDLSDAVRDFYRHMSEVRVDRIVGIETAQGRLEADQLIASGDRARMAEAIYSLRMRNPMFVCYNKAKQLVVWNDHAAIEEMIDQRVKAASRSSSSLTKS</sequence>
<evidence type="ECO:0000256" key="1">
    <source>
        <dbReference type="ARBA" id="ARBA00022614"/>
    </source>
</evidence>
<evidence type="ECO:0000256" key="3">
    <source>
        <dbReference type="SAM" id="MobiDB-lite"/>
    </source>
</evidence>
<reference evidence="5" key="2">
    <citation type="submission" date="2022-01" db="EMBL/GenBank/DDBJ databases">
        <authorList>
            <person name="Yamashiro T."/>
            <person name="Shiraishi A."/>
            <person name="Satake H."/>
            <person name="Nakayama K."/>
        </authorList>
    </citation>
    <scope>NUCLEOTIDE SEQUENCE</scope>
</reference>
<feature type="domain" description="C-JID" evidence="4">
    <location>
        <begin position="7"/>
        <end position="71"/>
    </location>
</feature>
<dbReference type="EMBL" id="BQNB010016063">
    <property type="protein sequence ID" value="GJT47394.1"/>
    <property type="molecule type" value="Genomic_DNA"/>
</dbReference>
<keyword evidence="2" id="KW-0677">Repeat</keyword>
<dbReference type="Pfam" id="PF20160">
    <property type="entry name" value="C-JID"/>
    <property type="match status" value="1"/>
</dbReference>
<evidence type="ECO:0000259" key="4">
    <source>
        <dbReference type="Pfam" id="PF20160"/>
    </source>
</evidence>
<organism evidence="5 6">
    <name type="scientific">Tanacetum coccineum</name>
    <dbReference type="NCBI Taxonomy" id="301880"/>
    <lineage>
        <taxon>Eukaryota</taxon>
        <taxon>Viridiplantae</taxon>
        <taxon>Streptophyta</taxon>
        <taxon>Embryophyta</taxon>
        <taxon>Tracheophyta</taxon>
        <taxon>Spermatophyta</taxon>
        <taxon>Magnoliopsida</taxon>
        <taxon>eudicotyledons</taxon>
        <taxon>Gunneridae</taxon>
        <taxon>Pentapetalae</taxon>
        <taxon>asterids</taxon>
        <taxon>campanulids</taxon>
        <taxon>Asterales</taxon>
        <taxon>Asteraceae</taxon>
        <taxon>Asteroideae</taxon>
        <taxon>Anthemideae</taxon>
        <taxon>Anthemidinae</taxon>
        <taxon>Tanacetum</taxon>
    </lineage>
</organism>
<proteinExistence type="predicted"/>
<keyword evidence="1" id="KW-0433">Leucine-rich repeat</keyword>
<evidence type="ECO:0000256" key="2">
    <source>
        <dbReference type="ARBA" id="ARBA00022737"/>
    </source>
</evidence>
<feature type="region of interest" description="Disordered" evidence="3">
    <location>
        <begin position="212"/>
        <end position="246"/>
    </location>
</feature>
<name>A0ABQ5E945_9ASTR</name>
<dbReference type="Proteomes" id="UP001151760">
    <property type="component" value="Unassembled WGS sequence"/>
</dbReference>
<evidence type="ECO:0000313" key="6">
    <source>
        <dbReference type="Proteomes" id="UP001151760"/>
    </source>
</evidence>
<dbReference type="InterPro" id="IPR045344">
    <property type="entry name" value="C-JID"/>
</dbReference>
<feature type="compositionally biased region" description="Low complexity" evidence="3">
    <location>
        <begin position="212"/>
        <end position="223"/>
    </location>
</feature>
<comment type="caution">
    <text evidence="5">The sequence shown here is derived from an EMBL/GenBank/DDBJ whole genome shotgun (WGS) entry which is preliminary data.</text>
</comment>
<protein>
    <recommendedName>
        <fullName evidence="4">C-JID domain-containing protein</fullName>
    </recommendedName>
</protein>
<evidence type="ECO:0000313" key="5">
    <source>
        <dbReference type="EMBL" id="GJT47394.1"/>
    </source>
</evidence>
<accession>A0ABQ5E945</accession>
<reference evidence="5" key="1">
    <citation type="journal article" date="2022" name="Int. J. Mol. Sci.">
        <title>Draft Genome of Tanacetum Coccineum: Genomic Comparison of Closely Related Tanacetum-Family Plants.</title>
        <authorList>
            <person name="Yamashiro T."/>
            <person name="Shiraishi A."/>
            <person name="Nakayama K."/>
            <person name="Satake H."/>
        </authorList>
    </citation>
    <scope>NUCLEOTIDE SEQUENCE</scope>
</reference>
<gene>
    <name evidence="5" type="ORF">Tco_0956109</name>
</gene>
<keyword evidence="6" id="KW-1185">Reference proteome</keyword>